<protein>
    <submittedName>
        <fullName evidence="1">Uncharacterized protein</fullName>
    </submittedName>
</protein>
<evidence type="ECO:0000313" key="2">
    <source>
        <dbReference type="Proteomes" id="UP000318437"/>
    </source>
</evidence>
<sequence>MNSGAYHWGFLNRFGPHFLPRMQKVPEFAYQKSSTRDDLRCRYPSRLRRVEWNSRKLT</sequence>
<dbReference type="EMBL" id="SJPS01000002">
    <property type="protein sequence ID" value="TWU28538.1"/>
    <property type="molecule type" value="Genomic_DNA"/>
</dbReference>
<gene>
    <name evidence="1" type="ORF">Pla144_18280</name>
</gene>
<organism evidence="1 2">
    <name type="scientific">Bythopirellula polymerisocia</name>
    <dbReference type="NCBI Taxonomy" id="2528003"/>
    <lineage>
        <taxon>Bacteria</taxon>
        <taxon>Pseudomonadati</taxon>
        <taxon>Planctomycetota</taxon>
        <taxon>Planctomycetia</taxon>
        <taxon>Pirellulales</taxon>
        <taxon>Lacipirellulaceae</taxon>
        <taxon>Bythopirellula</taxon>
    </lineage>
</organism>
<reference evidence="1 2" key="1">
    <citation type="submission" date="2019-02" db="EMBL/GenBank/DDBJ databases">
        <title>Deep-cultivation of Planctomycetes and their phenomic and genomic characterization uncovers novel biology.</title>
        <authorList>
            <person name="Wiegand S."/>
            <person name="Jogler M."/>
            <person name="Boedeker C."/>
            <person name="Pinto D."/>
            <person name="Vollmers J."/>
            <person name="Rivas-Marin E."/>
            <person name="Kohn T."/>
            <person name="Peeters S.H."/>
            <person name="Heuer A."/>
            <person name="Rast P."/>
            <person name="Oberbeckmann S."/>
            <person name="Bunk B."/>
            <person name="Jeske O."/>
            <person name="Meyerdierks A."/>
            <person name="Storesund J.E."/>
            <person name="Kallscheuer N."/>
            <person name="Luecker S."/>
            <person name="Lage O.M."/>
            <person name="Pohl T."/>
            <person name="Merkel B.J."/>
            <person name="Hornburger P."/>
            <person name="Mueller R.-W."/>
            <person name="Bruemmer F."/>
            <person name="Labrenz M."/>
            <person name="Spormann A.M."/>
            <person name="Op Den Camp H."/>
            <person name="Overmann J."/>
            <person name="Amann R."/>
            <person name="Jetten M.S.M."/>
            <person name="Mascher T."/>
            <person name="Medema M.H."/>
            <person name="Devos D.P."/>
            <person name="Kaster A.-K."/>
            <person name="Ovreas L."/>
            <person name="Rohde M."/>
            <person name="Galperin M.Y."/>
            <person name="Jogler C."/>
        </authorList>
    </citation>
    <scope>NUCLEOTIDE SEQUENCE [LARGE SCALE GENOMIC DNA]</scope>
    <source>
        <strain evidence="1 2">Pla144</strain>
    </source>
</reference>
<proteinExistence type="predicted"/>
<dbReference type="Proteomes" id="UP000318437">
    <property type="component" value="Unassembled WGS sequence"/>
</dbReference>
<evidence type="ECO:0000313" key="1">
    <source>
        <dbReference type="EMBL" id="TWU28538.1"/>
    </source>
</evidence>
<name>A0A5C6CVR7_9BACT</name>
<accession>A0A5C6CVR7</accession>
<comment type="caution">
    <text evidence="1">The sequence shown here is derived from an EMBL/GenBank/DDBJ whole genome shotgun (WGS) entry which is preliminary data.</text>
</comment>
<dbReference type="AlphaFoldDB" id="A0A5C6CVR7"/>
<keyword evidence="2" id="KW-1185">Reference proteome</keyword>